<sequence>RLRQLVDLRIPEGTTSRDGLDRPSILMFTIYITSLFLALTRQRFQMSIPWGSHSLEHLPLAKYHLIKSLS</sequence>
<feature type="non-terminal residue" evidence="1">
    <location>
        <position position="1"/>
    </location>
</feature>
<proteinExistence type="predicted"/>
<protein>
    <submittedName>
        <fullName evidence="1">Putative ovule protein</fullName>
    </submittedName>
</protein>
<evidence type="ECO:0000313" key="1">
    <source>
        <dbReference type="EMBL" id="JAP23321.1"/>
    </source>
</evidence>
<reference evidence="1" key="1">
    <citation type="submission" date="2015-12" db="EMBL/GenBank/DDBJ databases">
        <title>Gene expression during late stages of embryo sac development: a critical building block for successful pollen-pistil interactions.</title>
        <authorList>
            <person name="Liu Y."/>
            <person name="Joly V."/>
            <person name="Sabar M."/>
            <person name="Matton D.P."/>
        </authorList>
    </citation>
    <scope>NUCLEOTIDE SEQUENCE</scope>
</reference>
<organism evidence="1">
    <name type="scientific">Solanum chacoense</name>
    <name type="common">Chaco potato</name>
    <dbReference type="NCBI Taxonomy" id="4108"/>
    <lineage>
        <taxon>Eukaryota</taxon>
        <taxon>Viridiplantae</taxon>
        <taxon>Streptophyta</taxon>
        <taxon>Embryophyta</taxon>
        <taxon>Tracheophyta</taxon>
        <taxon>Spermatophyta</taxon>
        <taxon>Magnoliopsida</taxon>
        <taxon>eudicotyledons</taxon>
        <taxon>Gunneridae</taxon>
        <taxon>Pentapetalae</taxon>
        <taxon>asterids</taxon>
        <taxon>lamiids</taxon>
        <taxon>Solanales</taxon>
        <taxon>Solanaceae</taxon>
        <taxon>Solanoideae</taxon>
        <taxon>Solaneae</taxon>
        <taxon>Solanum</taxon>
    </lineage>
</organism>
<name>A0A0V0HTX1_SOLCH</name>
<dbReference type="EMBL" id="GEDG01015597">
    <property type="protein sequence ID" value="JAP23321.1"/>
    <property type="molecule type" value="Transcribed_RNA"/>
</dbReference>
<dbReference type="AlphaFoldDB" id="A0A0V0HTX1"/>
<accession>A0A0V0HTX1</accession>